<evidence type="ECO:0000313" key="1">
    <source>
        <dbReference type="EMBL" id="PKH45343.1"/>
    </source>
</evidence>
<name>A0A2J1DT94_9CHLR</name>
<feature type="non-terminal residue" evidence="1">
    <location>
        <position position="28"/>
    </location>
</feature>
<gene>
    <name evidence="1" type="ORF">CVH13_01548</name>
</gene>
<dbReference type="EMBL" id="PHFD01000349">
    <property type="protein sequence ID" value="PKH45343.1"/>
    <property type="molecule type" value="Genomic_DNA"/>
</dbReference>
<protein>
    <submittedName>
        <fullName evidence="1">Threonine aldolase</fullName>
        <ecNumber evidence="1">4.1.2.5</ecNumber>
    </submittedName>
</protein>
<reference evidence="1 2" key="1">
    <citation type="journal article" date="2017" name="FEMS Microbiol. Ecol.">
        <title>Reconstructed genomes of novel Dehalococcoides mccartyi strains from 1,2,3,4-tetrachlorodibenzo-p-dioxin-dechlorinating enrichment cultures reveal divergent reductive dehalogenase gene profiles.</title>
        <authorList>
            <person name="Dam H.T."/>
            <person name="Vollmers J."/>
            <person name="Kaster A.K."/>
            <person name="Haggblom M.M."/>
        </authorList>
    </citation>
    <scope>NUCLEOTIDE SEQUENCE [LARGE SCALE GENOMIC DNA]</scope>
    <source>
        <strain evidence="1 2">H1-3-2.001</strain>
    </source>
</reference>
<dbReference type="AlphaFoldDB" id="A0A2J1DT94"/>
<comment type="caution">
    <text evidence="1">The sequence shown here is derived from an EMBL/GenBank/DDBJ whole genome shotgun (WGS) entry which is preliminary data.</text>
</comment>
<sequence length="28" mass="3172">MAKTLAESLFDIDNHTLDKQIVQTNIVI</sequence>
<proteinExistence type="predicted"/>
<evidence type="ECO:0000313" key="2">
    <source>
        <dbReference type="Proteomes" id="UP000233649"/>
    </source>
</evidence>
<organism evidence="1 2">
    <name type="scientific">Dehalococcoides mccartyi</name>
    <dbReference type="NCBI Taxonomy" id="61435"/>
    <lineage>
        <taxon>Bacteria</taxon>
        <taxon>Bacillati</taxon>
        <taxon>Chloroflexota</taxon>
        <taxon>Dehalococcoidia</taxon>
        <taxon>Dehalococcoidales</taxon>
        <taxon>Dehalococcoidaceae</taxon>
        <taxon>Dehalococcoides</taxon>
    </lineage>
</organism>
<accession>A0A2J1DT94</accession>
<dbReference type="EC" id="4.1.2.5" evidence="1"/>
<keyword evidence="1" id="KW-0456">Lyase</keyword>
<dbReference type="GO" id="GO:0004793">
    <property type="term" value="F:threonine aldolase activity"/>
    <property type="evidence" value="ECO:0007669"/>
    <property type="project" value="UniProtKB-EC"/>
</dbReference>
<dbReference type="Proteomes" id="UP000233649">
    <property type="component" value="Unassembled WGS sequence"/>
</dbReference>